<keyword evidence="3 9" id="KW-0378">Hydrolase</keyword>
<dbReference type="InterPro" id="IPR042101">
    <property type="entry name" value="SRP54_N_sf"/>
</dbReference>
<dbReference type="InterPro" id="IPR022941">
    <property type="entry name" value="SRP54"/>
</dbReference>
<sequence>MFEYLSEKLSFSLRNISDQGRITEVNIKDTLREVRMALLEADVALPVIQEFISRVKESALSQKVNKSLTPGQEFIKIIRWELINTMGGQNDTLNLAAPPPVVVLIVGQQGVGKTTSVVKLGKYLGERQRKKILVVSTDVYRPSAINQLETLTKNINIDFFPSEIVQKPLNIVHLALTYAKQHFYDVLLVDTAGRLHTNNFMMNEIINIHIAIKPVETIFVVDAMTGQDAAKVAKSFNSMLPLTGIILTKVDGTSRCGAALSISYITGKPIKFLGVGEKIDALEPFYPDRLANRILGMGDTLSLIEQIERNVDYTQAQKLTKKIKQGNSFDLTDFLHQMKQIRKIGGITGMMNQLPGINKLPDSVKLQMQNDKLLVHMEAIIYSMTAQERVNPEIIKGSRKRRIAAGSGMQVQDVNRMLKQFTEMQRIMNKIQKDGIMRSLKKIIPHRFF</sequence>
<evidence type="ECO:0000256" key="6">
    <source>
        <dbReference type="ARBA" id="ARBA00023135"/>
    </source>
</evidence>
<comment type="subcellular location">
    <subcellularLocation>
        <location evidence="9">Cytoplasm</location>
    </subcellularLocation>
    <text evidence="9">The SRP-RNC complex is targeted to the cytoplasmic membrane.</text>
</comment>
<dbReference type="RefSeq" id="WP_011520389.1">
    <property type="nucleotide sequence ID" value="NC_007984.1"/>
</dbReference>
<dbReference type="HAMAP" id="MF_00306">
    <property type="entry name" value="SRP54"/>
    <property type="match status" value="1"/>
</dbReference>
<dbReference type="Proteomes" id="UP000002427">
    <property type="component" value="Chromosome"/>
</dbReference>
<gene>
    <name evidence="9 11" type="primary">ffh</name>
    <name evidence="11" type="ordered locus">BCI_0199</name>
</gene>
<dbReference type="EMBL" id="CP000238">
    <property type="protein sequence ID" value="ABF14064.1"/>
    <property type="molecule type" value="Genomic_DNA"/>
</dbReference>
<name>Q1LTQ8_BAUCH</name>
<dbReference type="OrthoDB" id="9804720at2"/>
<evidence type="ECO:0000256" key="3">
    <source>
        <dbReference type="ARBA" id="ARBA00022801"/>
    </source>
</evidence>
<keyword evidence="6 9" id="KW-0733">Signal recognition particle</keyword>
<dbReference type="GO" id="GO:0005525">
    <property type="term" value="F:GTP binding"/>
    <property type="evidence" value="ECO:0007669"/>
    <property type="project" value="UniProtKB-UniRule"/>
</dbReference>
<dbReference type="SMART" id="SM00963">
    <property type="entry name" value="SRP54_N"/>
    <property type="match status" value="1"/>
</dbReference>
<dbReference type="NCBIfam" id="TIGR00959">
    <property type="entry name" value="ffh"/>
    <property type="match status" value="1"/>
</dbReference>
<keyword evidence="12" id="KW-1185">Reference proteome</keyword>
<evidence type="ECO:0000313" key="11">
    <source>
        <dbReference type="EMBL" id="ABF14064.1"/>
    </source>
</evidence>
<feature type="binding site" evidence="9">
    <location>
        <begin position="190"/>
        <end position="194"/>
    </location>
    <ligand>
        <name>GTP</name>
        <dbReference type="ChEBI" id="CHEBI:37565"/>
    </ligand>
</feature>
<protein>
    <recommendedName>
        <fullName evidence="9">Signal recognition particle protein</fullName>
        <ecNumber evidence="9">3.6.5.4</ecNumber>
    </recommendedName>
    <alternativeName>
        <fullName evidence="9">Fifty-four homolog</fullName>
    </alternativeName>
</protein>
<dbReference type="GO" id="GO:0008312">
    <property type="term" value="F:7S RNA binding"/>
    <property type="evidence" value="ECO:0007669"/>
    <property type="project" value="InterPro"/>
</dbReference>
<keyword evidence="7 9" id="KW-0687">Ribonucleoprotein</keyword>
<comment type="catalytic activity">
    <reaction evidence="8 9">
        <text>GTP + H2O = GDP + phosphate + H(+)</text>
        <dbReference type="Rhea" id="RHEA:19669"/>
        <dbReference type="ChEBI" id="CHEBI:15377"/>
        <dbReference type="ChEBI" id="CHEBI:15378"/>
        <dbReference type="ChEBI" id="CHEBI:37565"/>
        <dbReference type="ChEBI" id="CHEBI:43474"/>
        <dbReference type="ChEBI" id="CHEBI:58189"/>
        <dbReference type="EC" id="3.6.5.4"/>
    </reaction>
</comment>
<evidence type="ECO:0000256" key="7">
    <source>
        <dbReference type="ARBA" id="ARBA00023274"/>
    </source>
</evidence>
<reference evidence="11 12" key="1">
    <citation type="journal article" date="2006" name="PLoS Biol.">
        <title>Metabolic complementarity and genomics of the dual bacterial symbiosis of sharpshooters.</title>
        <authorList>
            <person name="Wu D."/>
            <person name="Daugherty S.C."/>
            <person name="Van Aken S.E."/>
            <person name="Pai G.H."/>
            <person name="Watkins K.L."/>
            <person name="Khouri H."/>
            <person name="Tallon L.J."/>
            <person name="Zaborsky J.M."/>
            <person name="Dunbar H.E."/>
            <person name="Tran P.L."/>
            <person name="Moran N.A."/>
            <person name="Eisen J.A."/>
        </authorList>
    </citation>
    <scope>NUCLEOTIDE SEQUENCE [LARGE SCALE GENOMIC DNA]</scope>
    <source>
        <strain evidence="11">Hc</strain>
    </source>
</reference>
<accession>Q1LTQ8</accession>
<dbReference type="InterPro" id="IPR027417">
    <property type="entry name" value="P-loop_NTPase"/>
</dbReference>
<comment type="function">
    <text evidence="9">Involved in targeting and insertion of nascent membrane proteins into the cytoplasmic membrane. Binds to the hydrophobic signal sequence of the ribosome-nascent chain (RNC) as it emerges from the ribosomes. The SRP-RNC complex is then targeted to the cytoplasmic membrane where it interacts with the SRP receptor FtsY. Interaction with FtsY leads to the transfer of the RNC complex to the Sec translocase for insertion into the membrane, the hydrolysis of GTP by both Ffh and FtsY, and the dissociation of the SRP-FtsY complex into the individual components.</text>
</comment>
<dbReference type="SMART" id="SM00962">
    <property type="entry name" value="SRP54"/>
    <property type="match status" value="1"/>
</dbReference>
<dbReference type="EC" id="3.6.5.4" evidence="9"/>
<dbReference type="Gene3D" id="3.40.50.300">
    <property type="entry name" value="P-loop containing nucleotide triphosphate hydrolases"/>
    <property type="match status" value="1"/>
</dbReference>
<evidence type="ECO:0000259" key="10">
    <source>
        <dbReference type="PROSITE" id="PS00300"/>
    </source>
</evidence>
<dbReference type="AlphaFoldDB" id="Q1LTQ8"/>
<dbReference type="SMART" id="SM00382">
    <property type="entry name" value="AAA"/>
    <property type="match status" value="1"/>
</dbReference>
<evidence type="ECO:0000313" key="12">
    <source>
        <dbReference type="Proteomes" id="UP000002427"/>
    </source>
</evidence>
<dbReference type="HOGENOM" id="CLU_009301_6_0_6"/>
<dbReference type="KEGG" id="bci:BCI_0199"/>
<dbReference type="GO" id="GO:0006614">
    <property type="term" value="P:SRP-dependent cotranslational protein targeting to membrane"/>
    <property type="evidence" value="ECO:0007669"/>
    <property type="project" value="InterPro"/>
</dbReference>
<evidence type="ECO:0000256" key="2">
    <source>
        <dbReference type="ARBA" id="ARBA00022741"/>
    </source>
</evidence>
<dbReference type="PROSITE" id="PS00300">
    <property type="entry name" value="SRP54"/>
    <property type="match status" value="1"/>
</dbReference>
<keyword evidence="9" id="KW-0963">Cytoplasm</keyword>
<dbReference type="InterPro" id="IPR003593">
    <property type="entry name" value="AAA+_ATPase"/>
</dbReference>
<dbReference type="GO" id="GO:0048500">
    <property type="term" value="C:signal recognition particle"/>
    <property type="evidence" value="ECO:0007669"/>
    <property type="project" value="UniProtKB-UniRule"/>
</dbReference>
<keyword evidence="5 9" id="KW-0342">GTP-binding</keyword>
<dbReference type="InterPro" id="IPR000897">
    <property type="entry name" value="SRP54_GTPase_dom"/>
</dbReference>
<dbReference type="SUPFAM" id="SSF47446">
    <property type="entry name" value="Signal peptide-binding domain"/>
    <property type="match status" value="1"/>
</dbReference>
<dbReference type="CDD" id="cd18539">
    <property type="entry name" value="SRP_G"/>
    <property type="match status" value="1"/>
</dbReference>
<keyword evidence="2 9" id="KW-0547">Nucleotide-binding</keyword>
<dbReference type="Gene3D" id="1.20.120.140">
    <property type="entry name" value="Signal recognition particle SRP54, nucleotide-binding domain"/>
    <property type="match status" value="1"/>
</dbReference>
<comment type="subunit">
    <text evidence="9">Part of the signal recognition particle protein translocation system, which is composed of SRP and FtsY. SRP is a ribonucleoprotein composed of Ffh and a 4.5S RNA molecule.</text>
</comment>
<dbReference type="InterPro" id="IPR036891">
    <property type="entry name" value="Signal_recog_part_SRP54_M_sf"/>
</dbReference>
<feature type="binding site" evidence="9">
    <location>
        <begin position="107"/>
        <end position="114"/>
    </location>
    <ligand>
        <name>GTP</name>
        <dbReference type="ChEBI" id="CHEBI:37565"/>
    </ligand>
</feature>
<dbReference type="InterPro" id="IPR004125">
    <property type="entry name" value="Signal_recog_particle_SRP54_M"/>
</dbReference>
<dbReference type="Gene3D" id="1.10.260.30">
    <property type="entry name" value="Signal recognition particle, SRP54 subunit, M-domain"/>
    <property type="match status" value="1"/>
</dbReference>
<comment type="domain">
    <text evidence="9">Composed of three domains: the N-terminal N domain, which is responsible for interactions with the ribosome, the central G domain, which binds GTP, and the C-terminal M domain, which binds the RNA and the signal sequence of the RNC.</text>
</comment>
<dbReference type="STRING" id="374463.BCI_0199"/>
<proteinExistence type="inferred from homology"/>
<evidence type="ECO:0000256" key="1">
    <source>
        <dbReference type="ARBA" id="ARBA00005450"/>
    </source>
</evidence>
<comment type="similarity">
    <text evidence="1 9">Belongs to the GTP-binding SRP family. SRP54 subfamily.</text>
</comment>
<dbReference type="SUPFAM" id="SSF52540">
    <property type="entry name" value="P-loop containing nucleoside triphosphate hydrolases"/>
    <property type="match status" value="1"/>
</dbReference>
<evidence type="ECO:0000256" key="5">
    <source>
        <dbReference type="ARBA" id="ARBA00023134"/>
    </source>
</evidence>
<dbReference type="InterPro" id="IPR013822">
    <property type="entry name" value="Signal_recog_particl_SRP54_hlx"/>
</dbReference>
<dbReference type="Pfam" id="PF02881">
    <property type="entry name" value="SRP54_N"/>
    <property type="match status" value="1"/>
</dbReference>
<keyword evidence="4 9" id="KW-0694">RNA-binding</keyword>
<organism evidence="11 12">
    <name type="scientific">Baumannia cicadellinicola subsp. Homalodisca coagulata</name>
    <dbReference type="NCBI Taxonomy" id="374463"/>
    <lineage>
        <taxon>Bacteria</taxon>
        <taxon>Pseudomonadati</taxon>
        <taxon>Pseudomonadota</taxon>
        <taxon>Gammaproteobacteria</taxon>
        <taxon>Candidatus Palibaumannia</taxon>
    </lineage>
</organism>
<evidence type="ECO:0000256" key="9">
    <source>
        <dbReference type="HAMAP-Rule" id="MF_00306"/>
    </source>
</evidence>
<evidence type="ECO:0000256" key="8">
    <source>
        <dbReference type="ARBA" id="ARBA00048027"/>
    </source>
</evidence>
<dbReference type="GO" id="GO:0003924">
    <property type="term" value="F:GTPase activity"/>
    <property type="evidence" value="ECO:0007669"/>
    <property type="project" value="UniProtKB-UniRule"/>
</dbReference>
<dbReference type="PANTHER" id="PTHR11564:SF5">
    <property type="entry name" value="SIGNAL RECOGNITION PARTICLE SUBUNIT SRP54"/>
    <property type="match status" value="1"/>
</dbReference>
<dbReference type="Pfam" id="PF00448">
    <property type="entry name" value="SRP54"/>
    <property type="match status" value="1"/>
</dbReference>
<dbReference type="InterPro" id="IPR004780">
    <property type="entry name" value="SRP"/>
</dbReference>
<evidence type="ECO:0000256" key="4">
    <source>
        <dbReference type="ARBA" id="ARBA00022884"/>
    </source>
</evidence>
<feature type="domain" description="SRP54-type proteins GTP-binding" evidence="10">
    <location>
        <begin position="269"/>
        <end position="282"/>
    </location>
</feature>
<feature type="binding site" evidence="9">
    <location>
        <begin position="248"/>
        <end position="251"/>
    </location>
    <ligand>
        <name>GTP</name>
        <dbReference type="ChEBI" id="CHEBI:37565"/>
    </ligand>
</feature>
<dbReference type="PANTHER" id="PTHR11564">
    <property type="entry name" value="SIGNAL RECOGNITION PARTICLE 54K PROTEIN SRP54"/>
    <property type="match status" value="1"/>
</dbReference>
<dbReference type="Pfam" id="PF02978">
    <property type="entry name" value="SRP_SPB"/>
    <property type="match status" value="1"/>
</dbReference>